<organism evidence="1">
    <name type="scientific">marine sediment metagenome</name>
    <dbReference type="NCBI Taxonomy" id="412755"/>
    <lineage>
        <taxon>unclassified sequences</taxon>
        <taxon>metagenomes</taxon>
        <taxon>ecological metagenomes</taxon>
    </lineage>
</organism>
<proteinExistence type="predicted"/>
<comment type="caution">
    <text evidence="1">The sequence shown here is derived from an EMBL/GenBank/DDBJ whole genome shotgun (WGS) entry which is preliminary data.</text>
</comment>
<gene>
    <name evidence="1" type="ORF">S03H2_12499</name>
</gene>
<evidence type="ECO:0000313" key="1">
    <source>
        <dbReference type="EMBL" id="GAH46922.1"/>
    </source>
</evidence>
<name>X1FPL5_9ZZZZ</name>
<sequence>MKIHLGRWANFTEEEIPEKDKEKILANLFDIAQKAGLKNWEEIIGEGCRTKIGDEYVFDIPTTLEEAKEILISNPEALKKMVEIFTTMAKATN</sequence>
<protein>
    <submittedName>
        <fullName evidence="1">Uncharacterized protein</fullName>
    </submittedName>
</protein>
<dbReference type="AlphaFoldDB" id="X1FPL5"/>
<reference evidence="1" key="1">
    <citation type="journal article" date="2014" name="Front. Microbiol.">
        <title>High frequency of phylogenetically diverse reductive dehalogenase-homologous genes in deep subseafloor sedimentary metagenomes.</title>
        <authorList>
            <person name="Kawai M."/>
            <person name="Futagami T."/>
            <person name="Toyoda A."/>
            <person name="Takaki Y."/>
            <person name="Nishi S."/>
            <person name="Hori S."/>
            <person name="Arai W."/>
            <person name="Tsubouchi T."/>
            <person name="Morono Y."/>
            <person name="Uchiyama I."/>
            <person name="Ito T."/>
            <person name="Fujiyama A."/>
            <person name="Inagaki F."/>
            <person name="Takami H."/>
        </authorList>
    </citation>
    <scope>NUCLEOTIDE SEQUENCE</scope>
    <source>
        <strain evidence="1">Expedition CK06-06</strain>
    </source>
</reference>
<dbReference type="EMBL" id="BARU01006358">
    <property type="protein sequence ID" value="GAH46922.1"/>
    <property type="molecule type" value="Genomic_DNA"/>
</dbReference>
<accession>X1FPL5</accession>